<dbReference type="GO" id="GO:0008897">
    <property type="term" value="F:holo-[acyl-carrier-protein] synthase activity"/>
    <property type="evidence" value="ECO:0007669"/>
    <property type="project" value="InterPro"/>
</dbReference>
<evidence type="ECO:0000313" key="6">
    <source>
        <dbReference type="Proteomes" id="UP000289794"/>
    </source>
</evidence>
<dbReference type="PANTHER" id="PTHR12215:SF10">
    <property type="entry name" value="L-AMINOADIPATE-SEMIALDEHYDE DEHYDROGENASE-PHOSPHOPANTETHEINYL TRANSFERASE"/>
    <property type="match status" value="1"/>
</dbReference>
<evidence type="ECO:0000259" key="3">
    <source>
        <dbReference type="Pfam" id="PF01648"/>
    </source>
</evidence>
<dbReference type="GO" id="GO:0005829">
    <property type="term" value="C:cytosol"/>
    <property type="evidence" value="ECO:0007669"/>
    <property type="project" value="TreeGrafter"/>
</dbReference>
<dbReference type="EC" id="2.7.8.-" evidence="5"/>
<keyword evidence="2 5" id="KW-0808">Transferase</keyword>
<name>A0A4P6LWG7_9FIRM</name>
<dbReference type="Pfam" id="PF01648">
    <property type="entry name" value="ACPS"/>
    <property type="match status" value="1"/>
</dbReference>
<evidence type="ECO:0000256" key="2">
    <source>
        <dbReference type="ARBA" id="ARBA00022679"/>
    </source>
</evidence>
<dbReference type="Pfam" id="PF22624">
    <property type="entry name" value="AASDHPPT_N"/>
    <property type="match status" value="1"/>
</dbReference>
<accession>A0A4P6LWG7</accession>
<dbReference type="RefSeq" id="WP_165392348.1">
    <property type="nucleotide sequence ID" value="NZ_CP035945.1"/>
</dbReference>
<protein>
    <submittedName>
        <fullName evidence="5">4'-phosphopantetheinyl transferase sfp</fullName>
        <ecNumber evidence="5">2.7.8.-</ecNumber>
    </submittedName>
</protein>
<sequence length="242" mass="27938">MLRVITFNESSLGEKNKLDPHEIHVWIIHWKKIQQWMQENWSVMEPEDRTAISKYRYYDDCMRSAAGRLLARTLLAEYSELPVNQIHVRREKYGKPVMEPFLGRNLIKYSVSHSGEMVVLAFTRGGSIGIDIEEQKGIPEYKDLASDIFAPEESRRIIKSKNSGLFYTYWTAKEAYLKALGLGLSKSLKSFYIEGAKVIDNGQLKDCWKIIPIKSVNGYCISIAVERKGNKDEKISKRLEQI</sequence>
<dbReference type="InterPro" id="IPR008278">
    <property type="entry name" value="4-PPantetheinyl_Trfase_dom"/>
</dbReference>
<feature type="domain" description="4'-phosphopantetheinyl transferase" evidence="3">
    <location>
        <begin position="127"/>
        <end position="195"/>
    </location>
</feature>
<dbReference type="SUPFAM" id="SSF56214">
    <property type="entry name" value="4'-phosphopantetheinyl transferase"/>
    <property type="match status" value="2"/>
</dbReference>
<evidence type="ECO:0000313" key="5">
    <source>
        <dbReference type="EMBL" id="QBE95157.1"/>
    </source>
</evidence>
<dbReference type="PANTHER" id="PTHR12215">
    <property type="entry name" value="PHOSPHOPANTETHEINE TRANSFERASE"/>
    <property type="match status" value="1"/>
</dbReference>
<gene>
    <name evidence="5" type="primary">sfp_1</name>
    <name evidence="5" type="ORF">PMF13cell1_00660</name>
</gene>
<dbReference type="Proteomes" id="UP000289794">
    <property type="component" value="Chromosome"/>
</dbReference>
<evidence type="ECO:0000259" key="4">
    <source>
        <dbReference type="Pfam" id="PF22624"/>
    </source>
</evidence>
<dbReference type="InterPro" id="IPR037143">
    <property type="entry name" value="4-PPantetheinyl_Trfase_dom_sf"/>
</dbReference>
<feature type="domain" description="4'-phosphopantetheinyl transferase N-terminal" evidence="4">
    <location>
        <begin position="29"/>
        <end position="121"/>
    </location>
</feature>
<organism evidence="5 6">
    <name type="scientific">Blautia producta</name>
    <dbReference type="NCBI Taxonomy" id="33035"/>
    <lineage>
        <taxon>Bacteria</taxon>
        <taxon>Bacillati</taxon>
        <taxon>Bacillota</taxon>
        <taxon>Clostridia</taxon>
        <taxon>Lachnospirales</taxon>
        <taxon>Lachnospiraceae</taxon>
        <taxon>Blautia</taxon>
    </lineage>
</organism>
<dbReference type="AlphaFoldDB" id="A0A4P6LWG7"/>
<comment type="similarity">
    <text evidence="1">Belongs to the P-Pant transferase superfamily. Gsp/Sfp/HetI/AcpT family.</text>
</comment>
<dbReference type="InterPro" id="IPR055066">
    <property type="entry name" value="AASDHPPT_N"/>
</dbReference>
<evidence type="ECO:0000256" key="1">
    <source>
        <dbReference type="ARBA" id="ARBA00010990"/>
    </source>
</evidence>
<dbReference type="GO" id="GO:0019878">
    <property type="term" value="P:lysine biosynthetic process via aminoadipic acid"/>
    <property type="evidence" value="ECO:0007669"/>
    <property type="project" value="TreeGrafter"/>
</dbReference>
<reference evidence="5 6" key="1">
    <citation type="submission" date="2019-01" db="EMBL/GenBank/DDBJ databases">
        <title>PMF-metabolizing Aryl O-demethylase.</title>
        <authorList>
            <person name="Kim M."/>
        </authorList>
    </citation>
    <scope>NUCLEOTIDE SEQUENCE [LARGE SCALE GENOMIC DNA]</scope>
    <source>
        <strain evidence="5 6">PMF1</strain>
    </source>
</reference>
<dbReference type="KEGG" id="bpro:PMF13cell1_00660"/>
<dbReference type="InterPro" id="IPR050559">
    <property type="entry name" value="P-Pant_transferase_sf"/>
</dbReference>
<dbReference type="GO" id="GO:0000287">
    <property type="term" value="F:magnesium ion binding"/>
    <property type="evidence" value="ECO:0007669"/>
    <property type="project" value="InterPro"/>
</dbReference>
<dbReference type="Gene3D" id="3.90.470.20">
    <property type="entry name" value="4'-phosphopantetheinyl transferase domain"/>
    <property type="match status" value="2"/>
</dbReference>
<dbReference type="EMBL" id="CP035945">
    <property type="protein sequence ID" value="QBE95157.1"/>
    <property type="molecule type" value="Genomic_DNA"/>
</dbReference>
<proteinExistence type="inferred from homology"/>